<protein>
    <submittedName>
        <fullName evidence="3">Uncharacterized protein</fullName>
    </submittedName>
</protein>
<dbReference type="EMBL" id="JASCZI010060432">
    <property type="protein sequence ID" value="MED6131237.1"/>
    <property type="molecule type" value="Genomic_DNA"/>
</dbReference>
<dbReference type="Proteomes" id="UP001341840">
    <property type="component" value="Unassembled WGS sequence"/>
</dbReference>
<accession>A0ABU6S4L5</accession>
<proteinExistence type="predicted"/>
<reference evidence="3 4" key="1">
    <citation type="journal article" date="2023" name="Plants (Basel)">
        <title>Bridging the Gap: Combining Genomics and Transcriptomics Approaches to Understand Stylosanthes scabra, an Orphan Legume from the Brazilian Caatinga.</title>
        <authorList>
            <person name="Ferreira-Neto J.R.C."/>
            <person name="da Silva M.D."/>
            <person name="Binneck E."/>
            <person name="de Melo N.F."/>
            <person name="da Silva R.H."/>
            <person name="de Melo A.L.T.M."/>
            <person name="Pandolfi V."/>
            <person name="Bustamante F.O."/>
            <person name="Brasileiro-Vidal A.C."/>
            <person name="Benko-Iseppon A.M."/>
        </authorList>
    </citation>
    <scope>NUCLEOTIDE SEQUENCE [LARGE SCALE GENOMIC DNA]</scope>
    <source>
        <tissue evidence="3">Leaves</tissue>
    </source>
</reference>
<comment type="caution">
    <text evidence="3">The sequence shown here is derived from an EMBL/GenBank/DDBJ whole genome shotgun (WGS) entry which is preliminary data.</text>
</comment>
<keyword evidence="1" id="KW-0175">Coiled coil</keyword>
<name>A0ABU6S4L5_9FABA</name>
<feature type="coiled-coil region" evidence="1">
    <location>
        <begin position="50"/>
        <end position="77"/>
    </location>
</feature>
<organism evidence="3 4">
    <name type="scientific">Stylosanthes scabra</name>
    <dbReference type="NCBI Taxonomy" id="79078"/>
    <lineage>
        <taxon>Eukaryota</taxon>
        <taxon>Viridiplantae</taxon>
        <taxon>Streptophyta</taxon>
        <taxon>Embryophyta</taxon>
        <taxon>Tracheophyta</taxon>
        <taxon>Spermatophyta</taxon>
        <taxon>Magnoliopsida</taxon>
        <taxon>eudicotyledons</taxon>
        <taxon>Gunneridae</taxon>
        <taxon>Pentapetalae</taxon>
        <taxon>rosids</taxon>
        <taxon>fabids</taxon>
        <taxon>Fabales</taxon>
        <taxon>Fabaceae</taxon>
        <taxon>Papilionoideae</taxon>
        <taxon>50 kb inversion clade</taxon>
        <taxon>dalbergioids sensu lato</taxon>
        <taxon>Dalbergieae</taxon>
        <taxon>Pterocarpus clade</taxon>
        <taxon>Stylosanthes</taxon>
    </lineage>
</organism>
<sequence>MSEALRGRLLHGFATDEGFKKRQASSKVNQASSKGDCLHTRSSATIPKTRARMTEFSANLEQAIQQAQEEGDESAATVDPNVVRRQTLSEPCMNRV</sequence>
<evidence type="ECO:0000256" key="1">
    <source>
        <dbReference type="SAM" id="Coils"/>
    </source>
</evidence>
<evidence type="ECO:0000313" key="4">
    <source>
        <dbReference type="Proteomes" id="UP001341840"/>
    </source>
</evidence>
<evidence type="ECO:0000313" key="3">
    <source>
        <dbReference type="EMBL" id="MED6131237.1"/>
    </source>
</evidence>
<feature type="region of interest" description="Disordered" evidence="2">
    <location>
        <begin position="21"/>
        <end position="40"/>
    </location>
</feature>
<evidence type="ECO:0000256" key="2">
    <source>
        <dbReference type="SAM" id="MobiDB-lite"/>
    </source>
</evidence>
<gene>
    <name evidence="3" type="ORF">PIB30_007927</name>
</gene>
<keyword evidence="4" id="KW-1185">Reference proteome</keyword>